<protein>
    <submittedName>
        <fullName evidence="2">Uncharacterized protein</fullName>
    </submittedName>
</protein>
<comment type="caution">
    <text evidence="2">The sequence shown here is derived from an EMBL/GenBank/DDBJ whole genome shotgun (WGS) entry which is preliminary data.</text>
</comment>
<evidence type="ECO:0000256" key="1">
    <source>
        <dbReference type="SAM" id="Phobius"/>
    </source>
</evidence>
<evidence type="ECO:0000313" key="3">
    <source>
        <dbReference type="Proteomes" id="UP000241284"/>
    </source>
</evidence>
<dbReference type="EMBL" id="NEXH01000023">
    <property type="protein sequence ID" value="PSN94507.1"/>
    <property type="molecule type" value="Genomic_DNA"/>
</dbReference>
<keyword evidence="1" id="KW-1133">Transmembrane helix</keyword>
<accession>A0A2R6B783</accession>
<keyword evidence="1" id="KW-0472">Membrane</keyword>
<evidence type="ECO:0000313" key="2">
    <source>
        <dbReference type="EMBL" id="PSN94507.1"/>
    </source>
</evidence>
<organism evidence="2 3">
    <name type="scientific">Candidatus Marsarchaeota G2 archaeon ECH_B_2</name>
    <dbReference type="NCBI Taxonomy" id="1978160"/>
    <lineage>
        <taxon>Archaea</taxon>
        <taxon>Candidatus Marsarchaeota</taxon>
        <taxon>Candidatus Marsarchaeota group 2</taxon>
    </lineage>
</organism>
<keyword evidence="1" id="KW-0812">Transmembrane</keyword>
<gene>
    <name evidence="2" type="ORF">B9Q06_08865</name>
</gene>
<sequence length="86" mass="9506">MGVSTLNLALRLFAESMLVLVALYVFYTLWEPSFGVTLSLLMTFSIERELAAIVKVATVFTDDIFNGYSIFVTHSSGFEGWLGCLA</sequence>
<name>A0A2R6B783_9ARCH</name>
<feature type="transmembrane region" description="Helical" evidence="1">
    <location>
        <begin position="12"/>
        <end position="30"/>
    </location>
</feature>
<proteinExistence type="predicted"/>
<dbReference type="Proteomes" id="UP000241284">
    <property type="component" value="Unassembled WGS sequence"/>
</dbReference>
<reference evidence="2 3" key="1">
    <citation type="submission" date="2017-04" db="EMBL/GenBank/DDBJ databases">
        <title>Novel microbial lineages endemic to geothermal iron-oxide mats fill important gaps in the evolutionary history of Archaea.</title>
        <authorList>
            <person name="Jay Z.J."/>
            <person name="Beam J.P."/>
            <person name="Dlakic M."/>
            <person name="Rusch D.B."/>
            <person name="Kozubal M.A."/>
            <person name="Inskeep W.P."/>
        </authorList>
    </citation>
    <scope>NUCLEOTIDE SEQUENCE [LARGE SCALE GENOMIC DNA]</scope>
    <source>
        <strain evidence="2">ECH_B_2</strain>
    </source>
</reference>
<dbReference type="AlphaFoldDB" id="A0A2R6B783"/>